<feature type="transmembrane region" description="Helical" evidence="1">
    <location>
        <begin position="202"/>
        <end position="223"/>
    </location>
</feature>
<name>A0A1L8D1M8_9THEO</name>
<dbReference type="InterPro" id="IPR011642">
    <property type="entry name" value="Gate_dom"/>
</dbReference>
<dbReference type="Pfam" id="PF07670">
    <property type="entry name" value="Gate"/>
    <property type="match status" value="1"/>
</dbReference>
<dbReference type="RefSeq" id="WP_075865173.1">
    <property type="nucleotide sequence ID" value="NZ_BDJL01000030.1"/>
</dbReference>
<reference evidence="4" key="1">
    <citation type="submission" date="2016-12" db="EMBL/GenBank/DDBJ databases">
        <title>Draft Genome Sequences od Carboxydothermus pertinax and islandicus, Hydrogenogenic Carboxydotrophic Bacteria.</title>
        <authorList>
            <person name="Fukuyama Y."/>
            <person name="Ohmae K."/>
            <person name="Yoneda Y."/>
            <person name="Yoshida T."/>
            <person name="Sako Y."/>
        </authorList>
    </citation>
    <scope>NUCLEOTIDE SEQUENCE [LARGE SCALE GENOMIC DNA]</scope>
    <source>
        <strain evidence="4">SET</strain>
    </source>
</reference>
<feature type="transmembrane region" description="Helical" evidence="1">
    <location>
        <begin position="118"/>
        <end position="140"/>
    </location>
</feature>
<feature type="transmembrane region" description="Helical" evidence="1">
    <location>
        <begin position="83"/>
        <end position="106"/>
    </location>
</feature>
<feature type="transmembrane region" description="Helical" evidence="1">
    <location>
        <begin position="262"/>
        <end position="285"/>
    </location>
</feature>
<keyword evidence="4" id="KW-1185">Reference proteome</keyword>
<dbReference type="AlphaFoldDB" id="A0A1L8D1M8"/>
<dbReference type="InterPro" id="IPR014226">
    <property type="entry name" value="Spore_IM_YlbJ"/>
</dbReference>
<dbReference type="OrthoDB" id="1645614at2"/>
<keyword evidence="1" id="KW-1133">Transmembrane helix</keyword>
<dbReference type="NCBIfam" id="TIGR02871">
    <property type="entry name" value="spore_ylbJ"/>
    <property type="match status" value="1"/>
</dbReference>
<evidence type="ECO:0000256" key="1">
    <source>
        <dbReference type="SAM" id="Phobius"/>
    </source>
</evidence>
<protein>
    <submittedName>
        <fullName evidence="3">Sporulation integral membrane protein YlbJ</fullName>
    </submittedName>
</protein>
<feature type="transmembrane region" description="Helical" evidence="1">
    <location>
        <begin position="334"/>
        <end position="352"/>
    </location>
</feature>
<dbReference type="EMBL" id="BDJL01000030">
    <property type="protein sequence ID" value="GAV25001.1"/>
    <property type="molecule type" value="Genomic_DNA"/>
</dbReference>
<keyword evidence="1" id="KW-0812">Transmembrane</keyword>
<dbReference type="STRING" id="661089.ciss_09340"/>
<feature type="transmembrane region" description="Helical" evidence="1">
    <location>
        <begin position="37"/>
        <end position="56"/>
    </location>
</feature>
<evidence type="ECO:0000313" key="3">
    <source>
        <dbReference type="EMBL" id="GAV25001.1"/>
    </source>
</evidence>
<feature type="transmembrane region" description="Helical" evidence="1">
    <location>
        <begin position="146"/>
        <end position="168"/>
    </location>
</feature>
<keyword evidence="1" id="KW-0472">Membrane</keyword>
<accession>A0A1L8D1M8</accession>
<organism evidence="3 4">
    <name type="scientific">Carboxydothermus islandicus</name>
    <dbReference type="NCBI Taxonomy" id="661089"/>
    <lineage>
        <taxon>Bacteria</taxon>
        <taxon>Bacillati</taxon>
        <taxon>Bacillota</taxon>
        <taxon>Clostridia</taxon>
        <taxon>Thermoanaerobacterales</taxon>
        <taxon>Thermoanaerobacteraceae</taxon>
        <taxon>Carboxydothermus</taxon>
    </lineage>
</organism>
<gene>
    <name evidence="3" type="ORF">ciss_09340</name>
</gene>
<comment type="caution">
    <text evidence="3">The sequence shown here is derived from an EMBL/GenBank/DDBJ whole genome shotgun (WGS) entry which is preliminary data.</text>
</comment>
<sequence length="361" mass="39713">MWLLLRKNKAWLLILFFLTCILNPMAVYNGAKSGVDLWLQIIIPTLLPFFIIAELLNKNDVFLIVGSFFEFILRPLFNVPGVAALPIVMGFMSGFPVGSIVVANLREQKLITREEGERLLAFTNNVSPLFLISTVGITLFNNPLYGSFLLIGHYGASITIGLILGIVARKKRKISKYPKFVITNSSSNHPFGKTLQEAIETAFYKISLVGGFIIFFAVVISLAENTFLPGSGIMTALFAGFLEISNGIKKVAELNFTPLTKFILASFILSFGGVSVMAQITALISKTDLTAKLYLKTRPLHGLLSTGISTLLYFKVTMPVATGQNSPILNSPQLFSISVVLALVFYLFLHSLKKLAKKFIS</sequence>
<dbReference type="Proteomes" id="UP000187338">
    <property type="component" value="Unassembled WGS sequence"/>
</dbReference>
<feature type="domain" description="Nucleoside transporter/FeoB GTPase Gate" evidence="2">
    <location>
        <begin position="42"/>
        <end position="121"/>
    </location>
</feature>
<evidence type="ECO:0000313" key="4">
    <source>
        <dbReference type="Proteomes" id="UP000187338"/>
    </source>
</evidence>
<feature type="transmembrane region" description="Helical" evidence="1">
    <location>
        <begin position="12"/>
        <end position="31"/>
    </location>
</feature>
<proteinExistence type="predicted"/>
<evidence type="ECO:0000259" key="2">
    <source>
        <dbReference type="Pfam" id="PF07670"/>
    </source>
</evidence>